<organism evidence="1 2">
    <name type="scientific">Aromia moschata</name>
    <dbReference type="NCBI Taxonomy" id="1265417"/>
    <lineage>
        <taxon>Eukaryota</taxon>
        <taxon>Metazoa</taxon>
        <taxon>Ecdysozoa</taxon>
        <taxon>Arthropoda</taxon>
        <taxon>Hexapoda</taxon>
        <taxon>Insecta</taxon>
        <taxon>Pterygota</taxon>
        <taxon>Neoptera</taxon>
        <taxon>Endopterygota</taxon>
        <taxon>Coleoptera</taxon>
        <taxon>Polyphaga</taxon>
        <taxon>Cucujiformia</taxon>
        <taxon>Chrysomeloidea</taxon>
        <taxon>Cerambycidae</taxon>
        <taxon>Cerambycinae</taxon>
        <taxon>Callichromatini</taxon>
        <taxon>Aromia</taxon>
    </lineage>
</organism>
<dbReference type="Proteomes" id="UP001162162">
    <property type="component" value="Unassembled WGS sequence"/>
</dbReference>
<sequence>MSITLHQFIRQHPRIPGFAQQRSNHAKPCSPLTLTRYHDHDLTEANNSTINNRIIGVVHPNILLPQYKISEVQNLSTKRNRRISN</sequence>
<comment type="caution">
    <text evidence="1">The sequence shown here is derived from an EMBL/GenBank/DDBJ whole genome shotgun (WGS) entry which is preliminary data.</text>
</comment>
<name>A0AAV8Y1R4_9CUCU</name>
<proteinExistence type="predicted"/>
<evidence type="ECO:0000313" key="1">
    <source>
        <dbReference type="EMBL" id="KAJ8945330.1"/>
    </source>
</evidence>
<accession>A0AAV8Y1R4</accession>
<protein>
    <submittedName>
        <fullName evidence="1">Uncharacterized protein</fullName>
    </submittedName>
</protein>
<reference evidence="1" key="1">
    <citation type="journal article" date="2023" name="Insect Mol. Biol.">
        <title>Genome sequencing provides insights into the evolution of gene families encoding plant cell wall-degrading enzymes in longhorned beetles.</title>
        <authorList>
            <person name="Shin N.R."/>
            <person name="Okamura Y."/>
            <person name="Kirsch R."/>
            <person name="Pauchet Y."/>
        </authorList>
    </citation>
    <scope>NUCLEOTIDE SEQUENCE</scope>
    <source>
        <strain evidence="1">AMC_N1</strain>
    </source>
</reference>
<dbReference type="EMBL" id="JAPWTK010000219">
    <property type="protein sequence ID" value="KAJ8945330.1"/>
    <property type="molecule type" value="Genomic_DNA"/>
</dbReference>
<dbReference type="AlphaFoldDB" id="A0AAV8Y1R4"/>
<gene>
    <name evidence="1" type="ORF">NQ318_009725</name>
</gene>
<evidence type="ECO:0000313" key="2">
    <source>
        <dbReference type="Proteomes" id="UP001162162"/>
    </source>
</evidence>
<keyword evidence="2" id="KW-1185">Reference proteome</keyword>